<protein>
    <submittedName>
        <fullName evidence="1">Uncharacterized protein</fullName>
    </submittedName>
</protein>
<dbReference type="InterPro" id="IPR036412">
    <property type="entry name" value="HAD-like_sf"/>
</dbReference>
<dbReference type="SUPFAM" id="SSF56784">
    <property type="entry name" value="HAD-like"/>
    <property type="match status" value="1"/>
</dbReference>
<organism evidence="1">
    <name type="scientific">marine sediment metagenome</name>
    <dbReference type="NCBI Taxonomy" id="412755"/>
    <lineage>
        <taxon>unclassified sequences</taxon>
        <taxon>metagenomes</taxon>
        <taxon>ecological metagenomes</taxon>
    </lineage>
</organism>
<sequence length="157" mass="18126">MIKLIVSEIDGVITNGKRSEDEMGHVIYKTYQSKDFAAINKIKQSFKFVFMSDDNHINYNMCRRRNIAFYWAKNEKEKVDTLGEIMRRYNCIPDEVVYIGAKINDVKCCQVVPKSLCPDDAGEYLKDKCWATFIAKGAEGIIVELLYLLENSEMNSE</sequence>
<reference evidence="1" key="1">
    <citation type="journal article" date="2015" name="Nature">
        <title>Complex archaea that bridge the gap between prokaryotes and eukaryotes.</title>
        <authorList>
            <person name="Spang A."/>
            <person name="Saw J.H."/>
            <person name="Jorgensen S.L."/>
            <person name="Zaremba-Niedzwiedzka K."/>
            <person name="Martijn J."/>
            <person name="Lind A.E."/>
            <person name="van Eijk R."/>
            <person name="Schleper C."/>
            <person name="Guy L."/>
            <person name="Ettema T.J."/>
        </authorList>
    </citation>
    <scope>NUCLEOTIDE SEQUENCE</scope>
</reference>
<dbReference type="Gene3D" id="3.40.50.1000">
    <property type="entry name" value="HAD superfamily/HAD-like"/>
    <property type="match status" value="1"/>
</dbReference>
<comment type="caution">
    <text evidence="1">The sequence shown here is derived from an EMBL/GenBank/DDBJ whole genome shotgun (WGS) entry which is preliminary data.</text>
</comment>
<gene>
    <name evidence="1" type="ORF">LCGC14_1813630</name>
</gene>
<dbReference type="EMBL" id="LAZR01017655">
    <property type="protein sequence ID" value="KKL99517.1"/>
    <property type="molecule type" value="Genomic_DNA"/>
</dbReference>
<dbReference type="AlphaFoldDB" id="A0A0F9JKM0"/>
<accession>A0A0F9JKM0</accession>
<proteinExistence type="predicted"/>
<dbReference type="InterPro" id="IPR023214">
    <property type="entry name" value="HAD_sf"/>
</dbReference>
<name>A0A0F9JKM0_9ZZZZ</name>
<evidence type="ECO:0000313" key="1">
    <source>
        <dbReference type="EMBL" id="KKL99517.1"/>
    </source>
</evidence>